<dbReference type="Pfam" id="PF25346">
    <property type="entry name" value="PH_MRCK"/>
    <property type="match status" value="1"/>
</dbReference>
<dbReference type="GeneTree" id="ENSGT01030000234517"/>
<reference evidence="28" key="2">
    <citation type="submission" date="2025-08" db="UniProtKB">
        <authorList>
            <consortium name="Ensembl"/>
        </authorList>
    </citation>
    <scope>IDENTIFICATION</scope>
</reference>
<feature type="domain" description="AGC-kinase C-terminal" evidence="27">
    <location>
        <begin position="323"/>
        <end position="393"/>
    </location>
</feature>
<dbReference type="Gene3D" id="1.20.5.340">
    <property type="match status" value="1"/>
</dbReference>
<dbReference type="GO" id="GO:0000281">
    <property type="term" value="P:mitotic cytokinesis"/>
    <property type="evidence" value="ECO:0007669"/>
    <property type="project" value="TreeGrafter"/>
</dbReference>
<evidence type="ECO:0000256" key="15">
    <source>
        <dbReference type="ARBA" id="ARBA00022833"/>
    </source>
</evidence>
<dbReference type="InterPro" id="IPR011993">
    <property type="entry name" value="PH-like_dom_sf"/>
</dbReference>
<keyword evidence="11" id="KW-0479">Metal-binding</keyword>
<dbReference type="InterPro" id="IPR000961">
    <property type="entry name" value="AGC-kinase_C"/>
</dbReference>
<dbReference type="GO" id="GO:0008270">
    <property type="term" value="F:zinc ion binding"/>
    <property type="evidence" value="ECO:0007669"/>
    <property type="project" value="UniProtKB-KW"/>
</dbReference>
<dbReference type="Proteomes" id="UP000314982">
    <property type="component" value="Unassembled WGS sequence"/>
</dbReference>
<feature type="domain" description="Phorbol-ester/DAG-type" evidence="26">
    <location>
        <begin position="1194"/>
        <end position="1249"/>
    </location>
</feature>
<evidence type="ECO:0000256" key="12">
    <source>
        <dbReference type="ARBA" id="ARBA00022741"/>
    </source>
</evidence>
<dbReference type="Ensembl" id="ENSHHUT00000067355.1">
    <property type="protein sequence ID" value="ENSHHUP00000065145.1"/>
    <property type="gene ID" value="ENSHHUG00000037915.1"/>
</dbReference>
<dbReference type="GO" id="GO:1901888">
    <property type="term" value="P:regulation of cell junction assembly"/>
    <property type="evidence" value="ECO:0007669"/>
    <property type="project" value="TreeGrafter"/>
</dbReference>
<keyword evidence="15" id="KW-0862">Zinc</keyword>
<dbReference type="InterPro" id="IPR015008">
    <property type="entry name" value="ROCK_Rho-bd_dom"/>
</dbReference>
<evidence type="ECO:0000256" key="8">
    <source>
        <dbReference type="ARBA" id="ARBA00022527"/>
    </source>
</evidence>
<comment type="cofactor">
    <cofactor evidence="1">
        <name>Mg(2+)</name>
        <dbReference type="ChEBI" id="CHEBI:18420"/>
    </cofactor>
</comment>
<dbReference type="InterPro" id="IPR017441">
    <property type="entry name" value="Protein_kinase_ATP_BS"/>
</dbReference>
<dbReference type="Gene3D" id="2.30.29.30">
    <property type="entry name" value="Pleckstrin-homology domain (PH domain)/Phosphotyrosine-binding domain (PTB)"/>
    <property type="match status" value="1"/>
</dbReference>
<dbReference type="GO" id="GO:0007266">
    <property type="term" value="P:Rho protein signal transduction"/>
    <property type="evidence" value="ECO:0007669"/>
    <property type="project" value="InterPro"/>
</dbReference>
<dbReference type="InterPro" id="IPR000719">
    <property type="entry name" value="Prot_kinase_dom"/>
</dbReference>
<dbReference type="Gene3D" id="3.30.60.20">
    <property type="match status" value="1"/>
</dbReference>
<dbReference type="Gene3D" id="3.30.200.20">
    <property type="entry name" value="Phosphorylase Kinase, domain 1"/>
    <property type="match status" value="1"/>
</dbReference>
<evidence type="ECO:0000256" key="3">
    <source>
        <dbReference type="ARBA" id="ARBA00004245"/>
    </source>
</evidence>
<evidence type="ECO:0000313" key="28">
    <source>
        <dbReference type="Ensembl" id="ENSHHUP00000065145.1"/>
    </source>
</evidence>
<evidence type="ECO:0000256" key="22">
    <source>
        <dbReference type="SAM" id="Coils"/>
    </source>
</evidence>
<keyword evidence="12 21" id="KW-0547">Nucleotide-binding</keyword>
<feature type="domain" description="Protein kinase" evidence="25">
    <location>
        <begin position="60"/>
        <end position="322"/>
    </location>
</feature>
<dbReference type="GO" id="GO:0005886">
    <property type="term" value="C:plasma membrane"/>
    <property type="evidence" value="ECO:0007669"/>
    <property type="project" value="UniProtKB-SubCell"/>
</dbReference>
<evidence type="ECO:0000259" key="25">
    <source>
        <dbReference type="PROSITE" id="PS50011"/>
    </source>
</evidence>
<protein>
    <recommendedName>
        <fullName evidence="5">non-specific serine/threonine protein kinase</fullName>
        <ecNumber evidence="5">2.7.11.1</ecNumber>
    </recommendedName>
</protein>
<evidence type="ECO:0000256" key="17">
    <source>
        <dbReference type="ARBA" id="ARBA00022842"/>
    </source>
</evidence>
<feature type="domain" description="PH" evidence="24">
    <location>
        <begin position="1083"/>
        <end position="1283"/>
    </location>
</feature>
<name>A0A4W5PU57_9TELE</name>
<dbReference type="InterPro" id="IPR037311">
    <property type="entry name" value="ROCK2_HR1"/>
</dbReference>
<dbReference type="GO" id="GO:0031267">
    <property type="term" value="F:small GTPase binding"/>
    <property type="evidence" value="ECO:0007669"/>
    <property type="project" value="InterPro"/>
</dbReference>
<evidence type="ECO:0000256" key="6">
    <source>
        <dbReference type="ARBA" id="ARBA00022475"/>
    </source>
</evidence>
<evidence type="ECO:0000256" key="10">
    <source>
        <dbReference type="ARBA" id="ARBA00022679"/>
    </source>
</evidence>
<dbReference type="PANTHER" id="PTHR22988">
    <property type="entry name" value="MYOTONIC DYSTROPHY S/T KINASE-RELATED"/>
    <property type="match status" value="1"/>
</dbReference>
<evidence type="ECO:0000256" key="2">
    <source>
        <dbReference type="ARBA" id="ARBA00004236"/>
    </source>
</evidence>
<dbReference type="Pfam" id="PF08912">
    <property type="entry name" value="Rho_Binding"/>
    <property type="match status" value="1"/>
</dbReference>
<evidence type="ECO:0000256" key="9">
    <source>
        <dbReference type="ARBA" id="ARBA00022553"/>
    </source>
</evidence>
<proteinExistence type="inferred from homology"/>
<dbReference type="InterPro" id="IPR057529">
    <property type="entry name" value="MRCK/ROCK_PH"/>
</dbReference>
<dbReference type="SUPFAM" id="SSF56112">
    <property type="entry name" value="Protein kinase-like (PK-like)"/>
    <property type="match status" value="1"/>
</dbReference>
<dbReference type="GO" id="GO:0048598">
    <property type="term" value="P:embryonic morphogenesis"/>
    <property type="evidence" value="ECO:0007669"/>
    <property type="project" value="TreeGrafter"/>
</dbReference>
<dbReference type="FunFam" id="3.30.200.20:FF:000072">
    <property type="entry name" value="Rho-associated protein kinase 2"/>
    <property type="match status" value="1"/>
</dbReference>
<dbReference type="EC" id="2.7.11.1" evidence="5"/>
<dbReference type="PANTHER" id="PTHR22988:SF28">
    <property type="entry name" value="RHO-ASSOCIATED PROTEIN KINASE 2"/>
    <property type="match status" value="1"/>
</dbReference>
<evidence type="ECO:0000256" key="5">
    <source>
        <dbReference type="ARBA" id="ARBA00012513"/>
    </source>
</evidence>
<dbReference type="GO" id="GO:0010825">
    <property type="term" value="P:positive regulation of centrosome duplication"/>
    <property type="evidence" value="ECO:0007669"/>
    <property type="project" value="InterPro"/>
</dbReference>
<reference evidence="28" key="3">
    <citation type="submission" date="2025-09" db="UniProtKB">
        <authorList>
            <consortium name="Ensembl"/>
        </authorList>
    </citation>
    <scope>IDENTIFICATION</scope>
</reference>
<comment type="similarity">
    <text evidence="4">Belongs to the protein kinase superfamily. AGC Ser/Thr protein kinase family.</text>
</comment>
<keyword evidence="7" id="KW-0963">Cytoplasm</keyword>
<dbReference type="SMART" id="SM00220">
    <property type="entry name" value="S_TKc"/>
    <property type="match status" value="1"/>
</dbReference>
<dbReference type="PROSITE" id="PS51285">
    <property type="entry name" value="AGC_KINASE_CTER"/>
    <property type="match status" value="1"/>
</dbReference>
<keyword evidence="16 21" id="KW-0067">ATP-binding</keyword>
<feature type="coiled-coil region" evidence="22">
    <location>
        <begin position="393"/>
        <end position="544"/>
    </location>
</feature>
<dbReference type="GO" id="GO:0005813">
    <property type="term" value="C:centrosome"/>
    <property type="evidence" value="ECO:0007669"/>
    <property type="project" value="TreeGrafter"/>
</dbReference>
<dbReference type="PROSITE" id="PS50081">
    <property type="entry name" value="ZF_DAG_PE_2"/>
    <property type="match status" value="1"/>
</dbReference>
<evidence type="ECO:0000256" key="1">
    <source>
        <dbReference type="ARBA" id="ARBA00001946"/>
    </source>
</evidence>
<evidence type="ECO:0000256" key="23">
    <source>
        <dbReference type="SAM" id="MobiDB-lite"/>
    </source>
</evidence>
<dbReference type="FunFam" id="3.30.60.20:FF:000036">
    <property type="entry name" value="Rho-associated protein kinase 1"/>
    <property type="match status" value="1"/>
</dbReference>
<dbReference type="SUPFAM" id="SSF57889">
    <property type="entry name" value="Cysteine-rich domain"/>
    <property type="match status" value="1"/>
</dbReference>
<feature type="coiled-coil region" evidence="22">
    <location>
        <begin position="681"/>
        <end position="952"/>
    </location>
</feature>
<dbReference type="InterPro" id="IPR008271">
    <property type="entry name" value="Ser/Thr_kinase_AS"/>
</dbReference>
<dbReference type="GO" id="GO:0072518">
    <property type="term" value="F:Rho-dependent protein serine/threonine kinase activity"/>
    <property type="evidence" value="ECO:0007669"/>
    <property type="project" value="TreeGrafter"/>
</dbReference>
<dbReference type="CDD" id="cd11638">
    <property type="entry name" value="HR1_ROCK2"/>
    <property type="match status" value="1"/>
</dbReference>
<dbReference type="GO" id="GO:0032956">
    <property type="term" value="P:regulation of actin cytoskeleton organization"/>
    <property type="evidence" value="ECO:0007669"/>
    <property type="project" value="InterPro"/>
</dbReference>
<keyword evidence="17" id="KW-0460">Magnesium</keyword>
<dbReference type="CDD" id="cd01242">
    <property type="entry name" value="PH_ROCK"/>
    <property type="match status" value="1"/>
</dbReference>
<dbReference type="SMART" id="SM00109">
    <property type="entry name" value="C1"/>
    <property type="match status" value="1"/>
</dbReference>
<accession>A0A4W5PU57</accession>
<dbReference type="FunFam" id="2.30.29.30:FF:000033">
    <property type="entry name" value="Rho-associated protein kinase 2"/>
    <property type="match status" value="1"/>
</dbReference>
<evidence type="ECO:0000256" key="20">
    <source>
        <dbReference type="ARBA" id="ARBA00023212"/>
    </source>
</evidence>
<dbReference type="InterPro" id="IPR050839">
    <property type="entry name" value="Rho-assoc_Ser/Thr_Kinase"/>
</dbReference>
<evidence type="ECO:0000259" key="27">
    <source>
        <dbReference type="PROSITE" id="PS51285"/>
    </source>
</evidence>
<feature type="region of interest" description="Disordered" evidence="23">
    <location>
        <begin position="992"/>
        <end position="1011"/>
    </location>
</feature>
<feature type="region of interest" description="Disordered" evidence="23">
    <location>
        <begin position="1284"/>
        <end position="1322"/>
    </location>
</feature>
<dbReference type="SUPFAM" id="SSF103652">
    <property type="entry name" value="G protein-binding domain"/>
    <property type="match status" value="1"/>
</dbReference>
<reference evidence="29" key="1">
    <citation type="submission" date="2018-06" db="EMBL/GenBank/DDBJ databases">
        <title>Genome assembly of Danube salmon.</title>
        <authorList>
            <person name="Macqueen D.J."/>
            <person name="Gundappa M.K."/>
        </authorList>
    </citation>
    <scope>NUCLEOTIDE SEQUENCE [LARGE SCALE GENOMIC DNA]</scope>
</reference>
<keyword evidence="14" id="KW-0418">Kinase</keyword>
<dbReference type="SMART" id="SM00133">
    <property type="entry name" value="S_TK_X"/>
    <property type="match status" value="1"/>
</dbReference>
<feature type="compositionally biased region" description="Polar residues" evidence="23">
    <location>
        <begin position="1303"/>
        <end position="1322"/>
    </location>
</feature>
<dbReference type="FunFam" id="1.10.510.10:FF:000047">
    <property type="entry name" value="Rho-associated protein kinase 1"/>
    <property type="match status" value="1"/>
</dbReference>
<dbReference type="Gene3D" id="1.10.510.10">
    <property type="entry name" value="Transferase(Phosphotransferase) domain 1"/>
    <property type="match status" value="1"/>
</dbReference>
<dbReference type="FunFam" id="1.20.5.340:FF:000016">
    <property type="entry name" value="Rho-associated protein kinase 2"/>
    <property type="match status" value="1"/>
</dbReference>
<dbReference type="PROSITE" id="PS00107">
    <property type="entry name" value="PROTEIN_KINASE_ATP"/>
    <property type="match status" value="1"/>
</dbReference>
<dbReference type="PROSITE" id="PS00108">
    <property type="entry name" value="PROTEIN_KINASE_ST"/>
    <property type="match status" value="1"/>
</dbReference>
<keyword evidence="9" id="KW-0597">Phosphoprotein</keyword>
<organism evidence="28 29">
    <name type="scientific">Hucho hucho</name>
    <name type="common">huchen</name>
    <dbReference type="NCBI Taxonomy" id="62062"/>
    <lineage>
        <taxon>Eukaryota</taxon>
        <taxon>Metazoa</taxon>
        <taxon>Chordata</taxon>
        <taxon>Craniata</taxon>
        <taxon>Vertebrata</taxon>
        <taxon>Euteleostomi</taxon>
        <taxon>Actinopterygii</taxon>
        <taxon>Neopterygii</taxon>
        <taxon>Teleostei</taxon>
        <taxon>Protacanthopterygii</taxon>
        <taxon>Salmoniformes</taxon>
        <taxon>Salmonidae</taxon>
        <taxon>Salmoninae</taxon>
        <taxon>Hucho</taxon>
    </lineage>
</organism>
<evidence type="ECO:0000259" key="24">
    <source>
        <dbReference type="PROSITE" id="PS50003"/>
    </source>
</evidence>
<keyword evidence="8" id="KW-0723">Serine/threonine-protein kinase</keyword>
<evidence type="ECO:0000256" key="14">
    <source>
        <dbReference type="ARBA" id="ARBA00022777"/>
    </source>
</evidence>
<dbReference type="InterPro" id="IPR001849">
    <property type="entry name" value="PH_domain"/>
</dbReference>
<evidence type="ECO:0000313" key="29">
    <source>
        <dbReference type="Proteomes" id="UP000314982"/>
    </source>
</evidence>
<dbReference type="InterPro" id="IPR002219">
    <property type="entry name" value="PKC_DAG/PE"/>
</dbReference>
<dbReference type="PROSITE" id="PS50003">
    <property type="entry name" value="PH_DOMAIN"/>
    <property type="match status" value="1"/>
</dbReference>
<dbReference type="InterPro" id="IPR011009">
    <property type="entry name" value="Kinase-like_dom_sf"/>
</dbReference>
<evidence type="ECO:0000256" key="11">
    <source>
        <dbReference type="ARBA" id="ARBA00022723"/>
    </source>
</evidence>
<evidence type="ECO:0000256" key="7">
    <source>
        <dbReference type="ARBA" id="ARBA00022490"/>
    </source>
</evidence>
<keyword evidence="10" id="KW-0808">Transferase</keyword>
<keyword evidence="20" id="KW-0206">Cytoskeleton</keyword>
<dbReference type="CDD" id="cd22250">
    <property type="entry name" value="ROCK_SBD"/>
    <property type="match status" value="1"/>
</dbReference>
<dbReference type="GO" id="GO:0006939">
    <property type="term" value="P:smooth muscle contraction"/>
    <property type="evidence" value="ECO:0007669"/>
    <property type="project" value="InterPro"/>
</dbReference>
<dbReference type="CDD" id="cd20875">
    <property type="entry name" value="C1_ROCK2"/>
    <property type="match status" value="1"/>
</dbReference>
<evidence type="ECO:0000256" key="21">
    <source>
        <dbReference type="PROSITE-ProRule" id="PRU10141"/>
    </source>
</evidence>
<dbReference type="GO" id="GO:0030866">
    <property type="term" value="P:cortical actin cytoskeleton organization"/>
    <property type="evidence" value="ECO:0007669"/>
    <property type="project" value="TreeGrafter"/>
</dbReference>
<dbReference type="Pfam" id="PF00069">
    <property type="entry name" value="Pkinase"/>
    <property type="match status" value="1"/>
</dbReference>
<evidence type="ECO:0000256" key="18">
    <source>
        <dbReference type="ARBA" id="ARBA00023054"/>
    </source>
</evidence>
<keyword evidence="19" id="KW-0472">Membrane</keyword>
<feature type="coiled-coil region" evidence="22">
    <location>
        <begin position="608"/>
        <end position="649"/>
    </location>
</feature>
<evidence type="ECO:0000256" key="16">
    <source>
        <dbReference type="ARBA" id="ARBA00022840"/>
    </source>
</evidence>
<dbReference type="InterPro" id="IPR046349">
    <property type="entry name" value="C1-like_sf"/>
</dbReference>
<evidence type="ECO:0000256" key="13">
    <source>
        <dbReference type="ARBA" id="ARBA00022771"/>
    </source>
</evidence>
<dbReference type="GO" id="GO:0005524">
    <property type="term" value="F:ATP binding"/>
    <property type="evidence" value="ECO:0007669"/>
    <property type="project" value="UniProtKB-UniRule"/>
</dbReference>
<dbReference type="PROSITE" id="PS50011">
    <property type="entry name" value="PROTEIN_KINASE_DOM"/>
    <property type="match status" value="1"/>
</dbReference>
<feature type="binding site" evidence="21">
    <location>
        <position position="89"/>
    </location>
    <ligand>
        <name>ATP</name>
        <dbReference type="ChEBI" id="CHEBI:30616"/>
    </ligand>
</feature>
<keyword evidence="29" id="KW-1185">Reference proteome</keyword>
<comment type="subcellular location">
    <subcellularLocation>
        <location evidence="2">Cell membrane</location>
    </subcellularLocation>
    <subcellularLocation>
        <location evidence="3">Cytoplasm</location>
        <location evidence="3">Cytoskeleton</location>
    </subcellularLocation>
</comment>
<dbReference type="GO" id="GO:0031032">
    <property type="term" value="P:actomyosin structure organization"/>
    <property type="evidence" value="ECO:0007669"/>
    <property type="project" value="TreeGrafter"/>
</dbReference>
<dbReference type="GO" id="GO:0005737">
    <property type="term" value="C:cytoplasm"/>
    <property type="evidence" value="ECO:0007669"/>
    <property type="project" value="TreeGrafter"/>
</dbReference>
<sequence length="1322" mass="153020">MIKDPRSAINLESLLDSINAFVLDLDYPALRKNKNIETFLNRYEKVMGHIREFQMKSEDFDRVKVIGRGAFGEVQLVRHKASQKVYAMKLLSKFEMIKRSDSAFFWEERDIMAFANSPWVVQLCCAFQDDRYLYMVMEYMPGGDLVNLTSTYDVPEKWARFYTAEVVMALDAIHSLGFIHRDVKPDNMLLDCHGHLKLADFGTCMKMDSTGMVHCDTAVGTPDYISPEVLKSQGGDGYYGRECDWWSVGVFIFEMLVGDTPFYADSLVGTYSKIMDHKNSLNFPDDVEISKDAKNLICAFLTDREVRLGRNGVEEIKRHPFFKNDQWNFDSIRNTDAPVVPELSSDIDTSNFDEIEDDKGDVETFPTPKAFVGNQLPFVGEVYRNGCASSSLLLFLLAQSAKLQKKLHQLEEQLNNEMQTKDELEHKCRTATSRLEKTSKDLDEEVRTLDRKALESSLRQLEREKALLQHKTVESHRKAESEADRKRCLENEVNSLRDQLDEMKKRNQNSHISNEKNIHLQRQLDEANALLRAEQEAATRLRKAQTETGKQLQALEAGGRELQDKCCLLERSKLTLEKEFIGLQAALEAERREHSQGSETITDMQVRISGLEDEVWQVRQALSKAETEKRQLQEKLTDLEKEKNNKEIDMTYKLKVLQQGLEQEEASHKATKARLADKSKIESIEGAKSEAMKDMEQKLQEERASKLRVENRMLELEKHSSMLDCDYKQSLQKLDELRRHKERLTEEVKNLTLKIEQETQKRSLTQNDLKAQNQQLNALKTSEKQLKQEANHLLEIKRSLEKQNQELRKSVNILTFFSLPFFDTLYKTQVRELKEECEEKSKLYKDIQQSLQELQEERDSLAAQLEITLTKADSEQLARSIAEEQYSDLEKEKIMKELELKEMMARHKQELGEKDITIGSLEEANRTLTSDVANLANEKEELNNKLKETLEGEFLHLSLLSIVLIFIMTIDLSCVHQAVNKLAEIMNRKEVRAAGSRRGNDTDVRRKEKENRKLQLELRSEKEKLNSSIIKYQREINDMQAQIADESQVRIELQMALDSKDSDIEQLRNLLSSANVSSLESAKMRLEGWLSLPVRNNTKKFGWERKYVVVSSKKILFYNSEQDKELSNPYMVLDIDKLFHVRPVTQTDVYRADAKEIPRIFQILYANEGECKKEPEFPVELASGEKSSYICHKGHEFIPTLYHFPTNCEACTKPLWNMFKPPPALECRRCHIKCHKDHMDKKEEIIAPCKVNYDVSMAKNLLLLAVSQEEQQEWVGRLVKKIPKKPPAPEHFARSSPRVSMKVQPSQSMRRPSRQLPPSKNR</sequence>
<keyword evidence="13" id="KW-0863">Zinc-finger</keyword>
<keyword evidence="6" id="KW-1003">Cell membrane</keyword>
<keyword evidence="18 22" id="KW-0175">Coiled coil</keyword>
<evidence type="ECO:0000259" key="26">
    <source>
        <dbReference type="PROSITE" id="PS50081"/>
    </source>
</evidence>
<dbReference type="SUPFAM" id="SSF50729">
    <property type="entry name" value="PH domain-like"/>
    <property type="match status" value="1"/>
</dbReference>
<evidence type="ECO:0000256" key="19">
    <source>
        <dbReference type="ARBA" id="ARBA00023136"/>
    </source>
</evidence>
<dbReference type="SMART" id="SM00233">
    <property type="entry name" value="PH"/>
    <property type="match status" value="1"/>
</dbReference>
<evidence type="ECO:0000256" key="4">
    <source>
        <dbReference type="ARBA" id="ARBA00009903"/>
    </source>
</evidence>